<dbReference type="RefSeq" id="WP_091707943.1">
    <property type="nucleotide sequence ID" value="NZ_FNCA01000001.1"/>
</dbReference>
<dbReference type="GO" id="GO:0004553">
    <property type="term" value="F:hydrolase activity, hydrolyzing O-glycosyl compounds"/>
    <property type="evidence" value="ECO:0007669"/>
    <property type="project" value="TreeGrafter"/>
</dbReference>
<gene>
    <name evidence="2" type="ORF">SAMN04488589_0217</name>
</gene>
<organism evidence="2 3">
    <name type="scientific">Methanolobus vulcani</name>
    <dbReference type="NCBI Taxonomy" id="38026"/>
    <lineage>
        <taxon>Archaea</taxon>
        <taxon>Methanobacteriati</taxon>
        <taxon>Methanobacteriota</taxon>
        <taxon>Stenosarchaea group</taxon>
        <taxon>Methanomicrobia</taxon>
        <taxon>Methanosarcinales</taxon>
        <taxon>Methanosarcinaceae</taxon>
        <taxon>Methanolobus</taxon>
    </lineage>
</organism>
<dbReference type="AlphaFoldDB" id="A0A7Z7AXE7"/>
<accession>A0A7Z7AXE7</accession>
<protein>
    <recommendedName>
        <fullName evidence="4">Glucoamylase</fullName>
    </recommendedName>
</protein>
<dbReference type="PANTHER" id="PTHR31616:SF0">
    <property type="entry name" value="GLUCAN 1,4-ALPHA-GLUCOSIDASE"/>
    <property type="match status" value="1"/>
</dbReference>
<evidence type="ECO:0000256" key="1">
    <source>
        <dbReference type="ARBA" id="ARBA00006188"/>
    </source>
</evidence>
<comment type="caution">
    <text evidence="2">The sequence shown here is derived from an EMBL/GenBank/DDBJ whole genome shotgun (WGS) entry which is preliminary data.</text>
</comment>
<dbReference type="Gene3D" id="1.50.10.10">
    <property type="match status" value="1"/>
</dbReference>
<dbReference type="OrthoDB" id="36362at2157"/>
<sequence length="413" mass="47682">MNFSEAAKIYENSVRILKENQHENGGFYASPPGTRYPFIYPRDHSVDVLGAVAAGLLDEAKKGLEFVLNAQKPLGEFSQRYDVDGNDASYKDLQIDGNGLVLFAMGKYFEATGASFFDEMADREFVEKYWEQVSKAVEFILMNKNEEVELIHTINSIHEYPAYEHGFEIYANCACCAGMFAAVRMGEAISKDVSEWKMEAQKIKDSILTRLYSPRRRSFIKCIRVKDRNSKPIGYDAFASTVIDVDAVEYSPAYFGLLSDHDIKIRSTVKRIHEKLWDPEIGGLNRYPEHWGRNNGGYGPWCHFTCQLANHYIETDNMDMAEMYLGWVVDMAHNCMLPEHISTIDRFELWLEDYTNAKILRDSKKTMIENVRSHPKWEDGLAYVTIPLIWPHAEYIRAYRNFTSKIDNEYSFK</sequence>
<dbReference type="Proteomes" id="UP000199259">
    <property type="component" value="Unassembled WGS sequence"/>
</dbReference>
<dbReference type="GO" id="GO:0005975">
    <property type="term" value="P:carbohydrate metabolic process"/>
    <property type="evidence" value="ECO:0007669"/>
    <property type="project" value="InterPro"/>
</dbReference>
<dbReference type="PANTHER" id="PTHR31616">
    <property type="entry name" value="TREHALASE"/>
    <property type="match status" value="1"/>
</dbReference>
<name>A0A7Z7AXE7_9EURY</name>
<comment type="similarity">
    <text evidence="1">Belongs to the glycosyl hydrolase 15 family.</text>
</comment>
<evidence type="ECO:0000313" key="2">
    <source>
        <dbReference type="EMBL" id="SDF27995.1"/>
    </source>
</evidence>
<reference evidence="2 3" key="1">
    <citation type="submission" date="2016-10" db="EMBL/GenBank/DDBJ databases">
        <authorList>
            <person name="Varghese N."/>
            <person name="Submissions S."/>
        </authorList>
    </citation>
    <scope>NUCLEOTIDE SEQUENCE [LARGE SCALE GENOMIC DNA]</scope>
    <source>
        <strain evidence="2 3">PL 12/M</strain>
    </source>
</reference>
<dbReference type="InterPro" id="IPR008928">
    <property type="entry name" value="6-hairpin_glycosidase_sf"/>
</dbReference>
<evidence type="ECO:0008006" key="4">
    <source>
        <dbReference type="Google" id="ProtNLM"/>
    </source>
</evidence>
<evidence type="ECO:0000313" key="3">
    <source>
        <dbReference type="Proteomes" id="UP000199259"/>
    </source>
</evidence>
<dbReference type="SUPFAM" id="SSF48208">
    <property type="entry name" value="Six-hairpin glycosidases"/>
    <property type="match status" value="1"/>
</dbReference>
<dbReference type="EMBL" id="FNCA01000001">
    <property type="protein sequence ID" value="SDF27995.1"/>
    <property type="molecule type" value="Genomic_DNA"/>
</dbReference>
<proteinExistence type="inferred from homology"/>
<keyword evidence="3" id="KW-1185">Reference proteome</keyword>
<dbReference type="InterPro" id="IPR012341">
    <property type="entry name" value="6hp_glycosidase-like_sf"/>
</dbReference>